<keyword evidence="2" id="KW-1185">Reference proteome</keyword>
<proteinExistence type="predicted"/>
<name>A0ABN0B9X4_9HELI</name>
<dbReference type="Proteomes" id="UP000005755">
    <property type="component" value="Unassembled WGS sequence"/>
</dbReference>
<evidence type="ECO:0000313" key="2">
    <source>
        <dbReference type="Proteomes" id="UP000005755"/>
    </source>
</evidence>
<sequence>MRINAVSKKLANENKVVDTSLSKAQYDNLENLDSQFSHFSFFPHCYLRIFISSIFCFF</sequence>
<organism evidence="1 2">
    <name type="scientific">Helicobacter cinaedi CCUG 18818 = ATCC BAA-847</name>
    <dbReference type="NCBI Taxonomy" id="537971"/>
    <lineage>
        <taxon>Bacteria</taxon>
        <taxon>Pseudomonadati</taxon>
        <taxon>Campylobacterota</taxon>
        <taxon>Epsilonproteobacteria</taxon>
        <taxon>Campylobacterales</taxon>
        <taxon>Helicobacteraceae</taxon>
        <taxon>Helicobacter</taxon>
    </lineage>
</organism>
<protein>
    <submittedName>
        <fullName evidence="1">Uncharacterized protein</fullName>
    </submittedName>
</protein>
<gene>
    <name evidence="1" type="ORF">HCCG_00897</name>
</gene>
<accession>A0ABN0B9X4</accession>
<dbReference type="EMBL" id="DS990391">
    <property type="protein sequence ID" value="EFR46350.1"/>
    <property type="molecule type" value="Genomic_DNA"/>
</dbReference>
<reference evidence="2" key="1">
    <citation type="journal article" date="2014" name="Genome Announc.">
        <title>Draft genome sequences of six enterohepatic helicobacter species isolated from humans and one from rhesus macaques.</title>
        <authorList>
            <person name="Shen Z."/>
            <person name="Sheh A."/>
            <person name="Young S.K."/>
            <person name="Abouelliel A."/>
            <person name="Ward D.V."/>
            <person name="Earl A.M."/>
            <person name="Fox J.G."/>
        </authorList>
    </citation>
    <scope>NUCLEOTIDE SEQUENCE [LARGE SCALE GENOMIC DNA]</scope>
    <source>
        <strain evidence="2">CCUG 18818</strain>
    </source>
</reference>
<evidence type="ECO:0000313" key="1">
    <source>
        <dbReference type="EMBL" id="EFR46350.1"/>
    </source>
</evidence>